<feature type="domain" description="HTH hxlR-type" evidence="4">
    <location>
        <begin position="42"/>
        <end position="141"/>
    </location>
</feature>
<dbReference type="Pfam" id="PF01638">
    <property type="entry name" value="HxlR"/>
    <property type="match status" value="1"/>
</dbReference>
<evidence type="ECO:0000313" key="5">
    <source>
        <dbReference type="EMBL" id="OIQ69895.1"/>
    </source>
</evidence>
<dbReference type="PANTHER" id="PTHR33204:SF37">
    <property type="entry name" value="HTH-TYPE TRANSCRIPTIONAL REGULATOR YODB"/>
    <property type="match status" value="1"/>
</dbReference>
<accession>A0A1J5PQ56</accession>
<evidence type="ECO:0000256" key="3">
    <source>
        <dbReference type="ARBA" id="ARBA00023163"/>
    </source>
</evidence>
<protein>
    <submittedName>
        <fullName evidence="5">HTH-type transcriptional activator HxlR</fullName>
    </submittedName>
</protein>
<keyword evidence="3" id="KW-0804">Transcription</keyword>
<comment type="caution">
    <text evidence="5">The sequence shown here is derived from an EMBL/GenBank/DDBJ whole genome shotgun (WGS) entry which is preliminary data.</text>
</comment>
<evidence type="ECO:0000256" key="1">
    <source>
        <dbReference type="ARBA" id="ARBA00023015"/>
    </source>
</evidence>
<dbReference type="InterPro" id="IPR002577">
    <property type="entry name" value="HTH_HxlR"/>
</dbReference>
<dbReference type="InterPro" id="IPR036388">
    <property type="entry name" value="WH-like_DNA-bd_sf"/>
</dbReference>
<sequence length="159" mass="16796">MPDPQQPMSIGQAEGALFGRAAGGRPRARRSPGAAARQASVCPMDRVLQLLAGPWTTTILWTLQRQGPLRFGALKREIAGISARLLTARLRLLMDAGMVARTACDGIAAERRYGLTTRGLELGAVFSSLDHLVGRWAQEDGLVHGVGASGDSGLLVLVA</sequence>
<dbReference type="InterPro" id="IPR036390">
    <property type="entry name" value="WH_DNA-bd_sf"/>
</dbReference>
<dbReference type="AlphaFoldDB" id="A0A1J5PQ56"/>
<dbReference type="Gene3D" id="1.10.10.10">
    <property type="entry name" value="Winged helix-like DNA-binding domain superfamily/Winged helix DNA-binding domain"/>
    <property type="match status" value="1"/>
</dbReference>
<dbReference type="SUPFAM" id="SSF46785">
    <property type="entry name" value="Winged helix' DNA-binding domain"/>
    <property type="match status" value="1"/>
</dbReference>
<gene>
    <name evidence="5" type="primary">hxlR_4</name>
    <name evidence="5" type="ORF">GALL_485000</name>
</gene>
<organism evidence="5">
    <name type="scientific">mine drainage metagenome</name>
    <dbReference type="NCBI Taxonomy" id="410659"/>
    <lineage>
        <taxon>unclassified sequences</taxon>
        <taxon>metagenomes</taxon>
        <taxon>ecological metagenomes</taxon>
    </lineage>
</organism>
<reference evidence="5" key="1">
    <citation type="submission" date="2016-10" db="EMBL/GenBank/DDBJ databases">
        <title>Sequence of Gallionella enrichment culture.</title>
        <authorList>
            <person name="Poehlein A."/>
            <person name="Muehling M."/>
            <person name="Daniel R."/>
        </authorList>
    </citation>
    <scope>NUCLEOTIDE SEQUENCE</scope>
</reference>
<keyword evidence="2" id="KW-0238">DNA-binding</keyword>
<evidence type="ECO:0000259" key="4">
    <source>
        <dbReference type="PROSITE" id="PS51118"/>
    </source>
</evidence>
<dbReference type="PROSITE" id="PS51118">
    <property type="entry name" value="HTH_HXLR"/>
    <property type="match status" value="1"/>
</dbReference>
<dbReference type="PANTHER" id="PTHR33204">
    <property type="entry name" value="TRANSCRIPTIONAL REGULATOR, MARR FAMILY"/>
    <property type="match status" value="1"/>
</dbReference>
<name>A0A1J5PQ56_9ZZZZ</name>
<dbReference type="EMBL" id="MLJW01004478">
    <property type="protein sequence ID" value="OIQ69895.1"/>
    <property type="molecule type" value="Genomic_DNA"/>
</dbReference>
<keyword evidence="1" id="KW-0805">Transcription regulation</keyword>
<dbReference type="GO" id="GO:0003677">
    <property type="term" value="F:DNA binding"/>
    <property type="evidence" value="ECO:0007669"/>
    <property type="project" value="UniProtKB-KW"/>
</dbReference>
<evidence type="ECO:0000256" key="2">
    <source>
        <dbReference type="ARBA" id="ARBA00023125"/>
    </source>
</evidence>
<proteinExistence type="predicted"/>